<comment type="caution">
    <text evidence="1">The sequence shown here is derived from an EMBL/GenBank/DDBJ whole genome shotgun (WGS) entry which is preliminary data.</text>
</comment>
<dbReference type="Proteomes" id="UP001596039">
    <property type="component" value="Unassembled WGS sequence"/>
</dbReference>
<dbReference type="Gene3D" id="1.10.10.10">
    <property type="entry name" value="Winged helix-like DNA-binding domain superfamily/Winged helix DNA-binding domain"/>
    <property type="match status" value="1"/>
</dbReference>
<organism evidence="1 2">
    <name type="scientific">Lysinimonas soli</name>
    <dbReference type="NCBI Taxonomy" id="1074233"/>
    <lineage>
        <taxon>Bacteria</taxon>
        <taxon>Bacillati</taxon>
        <taxon>Actinomycetota</taxon>
        <taxon>Actinomycetes</taxon>
        <taxon>Micrococcales</taxon>
        <taxon>Microbacteriaceae</taxon>
        <taxon>Lysinimonas</taxon>
    </lineage>
</organism>
<evidence type="ECO:0000313" key="2">
    <source>
        <dbReference type="Proteomes" id="UP001596039"/>
    </source>
</evidence>
<gene>
    <name evidence="1" type="ORF">ACFPJ4_00025</name>
</gene>
<dbReference type="SUPFAM" id="SSF46785">
    <property type="entry name" value="Winged helix' DNA-binding domain"/>
    <property type="match status" value="1"/>
</dbReference>
<dbReference type="RefSeq" id="WP_386739743.1">
    <property type="nucleotide sequence ID" value="NZ_JBHSMG010000001.1"/>
</dbReference>
<reference evidence="2" key="1">
    <citation type="journal article" date="2019" name="Int. J. Syst. Evol. Microbiol.">
        <title>The Global Catalogue of Microorganisms (GCM) 10K type strain sequencing project: providing services to taxonomists for standard genome sequencing and annotation.</title>
        <authorList>
            <consortium name="The Broad Institute Genomics Platform"/>
            <consortium name="The Broad Institute Genome Sequencing Center for Infectious Disease"/>
            <person name="Wu L."/>
            <person name="Ma J."/>
        </authorList>
    </citation>
    <scope>NUCLEOTIDE SEQUENCE [LARGE SCALE GENOMIC DNA]</scope>
    <source>
        <strain evidence="2">CGMCC 4.6997</strain>
    </source>
</reference>
<dbReference type="CDD" id="cd00090">
    <property type="entry name" value="HTH_ARSR"/>
    <property type="match status" value="1"/>
</dbReference>
<accession>A0ABW0NN53</accession>
<dbReference type="Pfam" id="PF12840">
    <property type="entry name" value="HTH_20"/>
    <property type="match status" value="1"/>
</dbReference>
<evidence type="ECO:0000313" key="1">
    <source>
        <dbReference type="EMBL" id="MFC5500618.1"/>
    </source>
</evidence>
<dbReference type="InterPro" id="IPR036390">
    <property type="entry name" value="WH_DNA-bd_sf"/>
</dbReference>
<protein>
    <submittedName>
        <fullName evidence="1">Helix-turn-helix transcriptional regulator</fullName>
    </submittedName>
</protein>
<dbReference type="InterPro" id="IPR036388">
    <property type="entry name" value="WH-like_DNA-bd_sf"/>
</dbReference>
<dbReference type="EMBL" id="JBHSMG010000001">
    <property type="protein sequence ID" value="MFC5500618.1"/>
    <property type="molecule type" value="Genomic_DNA"/>
</dbReference>
<name>A0ABW0NN53_9MICO</name>
<sequence>MIDRSEEYHAALASTSRRQVLDSLLASSEPLDASAVADRLGLHVTTARFHLDQLAAAGLAQRRVGVEKRRGRPRLLYAPAGRVRDEDAREQLIHVLAAALALEDEAESDASRAGRRWAEAFALPDPDDPVPGLVEVFERLGFEPETAADSDAIMLRACPFRDAAREHPEVVCAVHRGLIEQLAGAASDVRLLPFVEPELCMVALHAHPASVGPPIT</sequence>
<keyword evidence="2" id="KW-1185">Reference proteome</keyword>
<dbReference type="InterPro" id="IPR011991">
    <property type="entry name" value="ArsR-like_HTH"/>
</dbReference>
<proteinExistence type="predicted"/>